<keyword evidence="3" id="KW-0808">Transferase</keyword>
<dbReference type="Gene3D" id="1.10.510.10">
    <property type="entry name" value="Transferase(Phosphotransferase) domain 1"/>
    <property type="match status" value="1"/>
</dbReference>
<evidence type="ECO:0000256" key="1">
    <source>
        <dbReference type="ARBA" id="ARBA00012513"/>
    </source>
</evidence>
<dbReference type="PANTHER" id="PTHR44899:SF3">
    <property type="entry name" value="SERINE_THREONINE-PROTEIN KINASE NEK1"/>
    <property type="match status" value="1"/>
</dbReference>
<dbReference type="CDD" id="cd08215">
    <property type="entry name" value="STKc_Nek"/>
    <property type="match status" value="1"/>
</dbReference>
<comment type="catalytic activity">
    <reaction evidence="8">
        <text>L-seryl-[protein] + ATP = O-phospho-L-seryl-[protein] + ADP + H(+)</text>
        <dbReference type="Rhea" id="RHEA:17989"/>
        <dbReference type="Rhea" id="RHEA-COMP:9863"/>
        <dbReference type="Rhea" id="RHEA-COMP:11604"/>
        <dbReference type="ChEBI" id="CHEBI:15378"/>
        <dbReference type="ChEBI" id="CHEBI:29999"/>
        <dbReference type="ChEBI" id="CHEBI:30616"/>
        <dbReference type="ChEBI" id="CHEBI:83421"/>
        <dbReference type="ChEBI" id="CHEBI:456216"/>
        <dbReference type="EC" id="2.7.11.1"/>
    </reaction>
</comment>
<feature type="region of interest" description="Disordered" evidence="9">
    <location>
        <begin position="482"/>
        <end position="501"/>
    </location>
</feature>
<dbReference type="AlphaFoldDB" id="A0A7S0GPK9"/>
<dbReference type="GO" id="GO:0004674">
    <property type="term" value="F:protein serine/threonine kinase activity"/>
    <property type="evidence" value="ECO:0007669"/>
    <property type="project" value="UniProtKB-KW"/>
</dbReference>
<name>A0A7S0GPK9_MICPS</name>
<evidence type="ECO:0000256" key="4">
    <source>
        <dbReference type="ARBA" id="ARBA00022741"/>
    </source>
</evidence>
<evidence type="ECO:0000256" key="9">
    <source>
        <dbReference type="SAM" id="MobiDB-lite"/>
    </source>
</evidence>
<dbReference type="EMBL" id="HBEN01002563">
    <property type="protein sequence ID" value="CAD8432598.1"/>
    <property type="molecule type" value="Transcribed_RNA"/>
</dbReference>
<evidence type="ECO:0000256" key="2">
    <source>
        <dbReference type="ARBA" id="ARBA00022527"/>
    </source>
</evidence>
<keyword evidence="5" id="KW-0418">Kinase</keyword>
<dbReference type="InterPro" id="IPR051131">
    <property type="entry name" value="NEK_Ser/Thr_kinase_NIMA"/>
</dbReference>
<dbReference type="InterPro" id="IPR011009">
    <property type="entry name" value="Kinase-like_dom_sf"/>
</dbReference>
<feature type="region of interest" description="Disordered" evidence="9">
    <location>
        <begin position="545"/>
        <end position="571"/>
    </location>
</feature>
<dbReference type="SUPFAM" id="SSF56112">
    <property type="entry name" value="Protein kinase-like (PK-like)"/>
    <property type="match status" value="1"/>
</dbReference>
<evidence type="ECO:0000313" key="11">
    <source>
        <dbReference type="EMBL" id="CAD8432598.1"/>
    </source>
</evidence>
<dbReference type="PROSITE" id="PS50011">
    <property type="entry name" value="PROTEIN_KINASE_DOM"/>
    <property type="match status" value="1"/>
</dbReference>
<evidence type="ECO:0000256" key="6">
    <source>
        <dbReference type="ARBA" id="ARBA00022840"/>
    </source>
</evidence>
<protein>
    <recommendedName>
        <fullName evidence="1">non-specific serine/threonine protein kinase</fullName>
        <ecNumber evidence="1">2.7.11.1</ecNumber>
    </recommendedName>
</protein>
<reference evidence="11" key="1">
    <citation type="submission" date="2021-01" db="EMBL/GenBank/DDBJ databases">
        <authorList>
            <person name="Corre E."/>
            <person name="Pelletier E."/>
            <person name="Niang G."/>
            <person name="Scheremetjew M."/>
            <person name="Finn R."/>
            <person name="Kale V."/>
            <person name="Holt S."/>
            <person name="Cochrane G."/>
            <person name="Meng A."/>
            <person name="Brown T."/>
            <person name="Cohen L."/>
        </authorList>
    </citation>
    <scope>NUCLEOTIDE SEQUENCE</scope>
    <source>
        <strain evidence="11">CCAC1681</strain>
    </source>
</reference>
<dbReference type="Pfam" id="PF00069">
    <property type="entry name" value="Pkinase"/>
    <property type="match status" value="1"/>
</dbReference>
<evidence type="ECO:0000259" key="10">
    <source>
        <dbReference type="PROSITE" id="PS50011"/>
    </source>
</evidence>
<evidence type="ECO:0000256" key="3">
    <source>
        <dbReference type="ARBA" id="ARBA00022679"/>
    </source>
</evidence>
<feature type="compositionally biased region" description="Basic and acidic residues" evidence="9">
    <location>
        <begin position="18"/>
        <end position="32"/>
    </location>
</feature>
<keyword evidence="4" id="KW-0547">Nucleotide-binding</keyword>
<evidence type="ECO:0000256" key="8">
    <source>
        <dbReference type="ARBA" id="ARBA00048679"/>
    </source>
</evidence>
<evidence type="ECO:0000256" key="7">
    <source>
        <dbReference type="ARBA" id="ARBA00047899"/>
    </source>
</evidence>
<dbReference type="SMART" id="SM00220">
    <property type="entry name" value="S_TKc"/>
    <property type="match status" value="1"/>
</dbReference>
<evidence type="ECO:0000256" key="5">
    <source>
        <dbReference type="ARBA" id="ARBA00022777"/>
    </source>
</evidence>
<accession>A0A7S0GPK9</accession>
<feature type="region of interest" description="Disordered" evidence="9">
    <location>
        <begin position="1"/>
        <end position="41"/>
    </location>
</feature>
<dbReference type="EC" id="2.7.11.1" evidence="1"/>
<dbReference type="PANTHER" id="PTHR44899">
    <property type="entry name" value="CAMK FAMILY PROTEIN KINASE"/>
    <property type="match status" value="1"/>
</dbReference>
<proteinExistence type="predicted"/>
<dbReference type="InterPro" id="IPR008271">
    <property type="entry name" value="Ser/Thr_kinase_AS"/>
</dbReference>
<keyword evidence="6" id="KW-0067">ATP-binding</keyword>
<dbReference type="GO" id="GO:0005524">
    <property type="term" value="F:ATP binding"/>
    <property type="evidence" value="ECO:0007669"/>
    <property type="project" value="UniProtKB-KW"/>
</dbReference>
<dbReference type="PROSITE" id="PS00108">
    <property type="entry name" value="PROTEIN_KINASE_ST"/>
    <property type="match status" value="1"/>
</dbReference>
<keyword evidence="2" id="KW-0723">Serine/threonine-protein kinase</keyword>
<dbReference type="InterPro" id="IPR000719">
    <property type="entry name" value="Prot_kinase_dom"/>
</dbReference>
<dbReference type="Gene3D" id="3.30.200.20">
    <property type="entry name" value="Phosphorylase Kinase, domain 1"/>
    <property type="match status" value="1"/>
</dbReference>
<feature type="region of interest" description="Disordered" evidence="9">
    <location>
        <begin position="139"/>
        <end position="179"/>
    </location>
</feature>
<organism evidence="11">
    <name type="scientific">Micromonas pusilla</name>
    <name type="common">Picoplanktonic green alga</name>
    <name type="synonym">Chromulina pusilla</name>
    <dbReference type="NCBI Taxonomy" id="38833"/>
    <lineage>
        <taxon>Eukaryota</taxon>
        <taxon>Viridiplantae</taxon>
        <taxon>Chlorophyta</taxon>
        <taxon>Mamiellophyceae</taxon>
        <taxon>Mamiellales</taxon>
        <taxon>Mamiellaceae</taxon>
        <taxon>Micromonas</taxon>
    </lineage>
</organism>
<feature type="domain" description="Protein kinase" evidence="10">
    <location>
        <begin position="49"/>
        <end position="372"/>
    </location>
</feature>
<sequence>MGGTSPRDSAPGKRPRGSRVERKSVSCSEKKASAKPRAPPSVLTDASDLVFGKVVGRGTQGTVRLAKHRTTGKRYVVKLLPLETHGYAIASGRAMDLPCDPMSMTDDDARRVVAEAEVLKLASDHPNVVRFHGAFTREVAPSSSSRRTSEHLASGHASVSAARDDPSCDTTAAPSPSSPRASELCIVMSHCEGGDLASLLRRVKQAGPHALLPEDVVMRWLVQLLLGLNHIHRKAILHRDIKPANVFLSKSRKVVRLGDFGIAKKLREDDDLATTVVGTPLYMSPELCQGKPYTYASDIWALGCVAYEMASGGAKAFDAPGWPQLLVKIVRCDYAPVPSHLSRPFAALIASMLSPDPAERPTTEQLLSTPIVRRHCEALLRDARDAKNVFGAESAAADGVAAEASARPGRSSRISGASSVTTAAFGVSGVAAEKHRSAREGRHVNAAAAADAEKRAAAEARYAARQNALRRDRMAVRDADPKRLAARDRADAEAEKRMARQEARATAEAEAALLVARGYAAPEGCFAQKKKNGRRDGWSLASAAVVTRRQKRHSRGADTPARRSRVRVAPEAGPHRGGFRFGNREGWVKRCVLCGIRLSGVFRDGSARLSGGFRVASRGGRRVRFFFPPTSPRRRAPPRTLRRR</sequence>
<gene>
    <name evidence="11" type="ORF">MSP1401_LOCUS2101</name>
</gene>
<comment type="catalytic activity">
    <reaction evidence="7">
        <text>L-threonyl-[protein] + ATP = O-phospho-L-threonyl-[protein] + ADP + H(+)</text>
        <dbReference type="Rhea" id="RHEA:46608"/>
        <dbReference type="Rhea" id="RHEA-COMP:11060"/>
        <dbReference type="Rhea" id="RHEA-COMP:11605"/>
        <dbReference type="ChEBI" id="CHEBI:15378"/>
        <dbReference type="ChEBI" id="CHEBI:30013"/>
        <dbReference type="ChEBI" id="CHEBI:30616"/>
        <dbReference type="ChEBI" id="CHEBI:61977"/>
        <dbReference type="ChEBI" id="CHEBI:456216"/>
        <dbReference type="EC" id="2.7.11.1"/>
    </reaction>
</comment>